<reference evidence="3" key="2">
    <citation type="submission" date="2015-03" db="EMBL/GenBank/DDBJ databases">
        <authorList>
            <person name="Chow C.-E.T."/>
            <person name="Winget D.M."/>
            <person name="White R.A.III."/>
            <person name="Hallam S.J."/>
            <person name="Suttle C.A."/>
        </authorList>
    </citation>
    <scope>NUCLEOTIDE SEQUENCE</scope>
    <source>
        <strain evidence="3">H4084972</strain>
    </source>
</reference>
<keyword evidence="2" id="KW-0472">Membrane</keyword>
<reference evidence="3" key="1">
    <citation type="journal article" date="2015" name="Front. Microbiol.">
        <title>Combining genomic sequencing methods to explore viral diversity and reveal potential virus-host interactions.</title>
        <authorList>
            <person name="Chow C.E."/>
            <person name="Winget D.M."/>
            <person name="White R.A.III."/>
            <person name="Hallam S.J."/>
            <person name="Suttle C.A."/>
        </authorList>
    </citation>
    <scope>NUCLEOTIDE SEQUENCE</scope>
    <source>
        <strain evidence="3">H4084972</strain>
    </source>
</reference>
<keyword evidence="2" id="KW-1133">Transmembrane helix</keyword>
<keyword evidence="2" id="KW-0812">Transmembrane</keyword>
<dbReference type="EMBL" id="KR029592">
    <property type="protein sequence ID" value="AKH47339.1"/>
    <property type="molecule type" value="Genomic_DNA"/>
</dbReference>
<feature type="transmembrane region" description="Helical" evidence="2">
    <location>
        <begin position="6"/>
        <end position="24"/>
    </location>
</feature>
<accession>A0A0F7L442</accession>
<organism evidence="3">
    <name type="scientific">uncultured marine virus</name>
    <dbReference type="NCBI Taxonomy" id="186617"/>
    <lineage>
        <taxon>Viruses</taxon>
        <taxon>environmental samples</taxon>
    </lineage>
</organism>
<protein>
    <submittedName>
        <fullName evidence="3">Uncharacterized protein</fullName>
    </submittedName>
</protein>
<feature type="coiled-coil region" evidence="1">
    <location>
        <begin position="86"/>
        <end position="113"/>
    </location>
</feature>
<evidence type="ECO:0000256" key="1">
    <source>
        <dbReference type="SAM" id="Coils"/>
    </source>
</evidence>
<evidence type="ECO:0000256" key="2">
    <source>
        <dbReference type="SAM" id="Phobius"/>
    </source>
</evidence>
<keyword evidence="1" id="KW-0175">Coiled coil</keyword>
<name>A0A0F7L442_9VIRU</name>
<evidence type="ECO:0000313" key="3">
    <source>
        <dbReference type="EMBL" id="AKH47339.1"/>
    </source>
</evidence>
<proteinExistence type="predicted"/>
<sequence>METMGDAIQIFLATVLLGGLGFFIKRLINRVDSLTLDLSKHELHVSNHHATHADIAELKTALFPRWDKLEDKIDNIYTLVCGTVSREAFETAKDQLHARINDMEIRKQDKKGETL</sequence>